<protein>
    <recommendedName>
        <fullName evidence="4">DUF2914 domain-containing protein</fullName>
    </recommendedName>
</protein>
<evidence type="ECO:0000313" key="2">
    <source>
        <dbReference type="EMBL" id="MFC5196579.1"/>
    </source>
</evidence>
<gene>
    <name evidence="2" type="ORF">ACFPH8_14650</name>
</gene>
<reference evidence="3" key="1">
    <citation type="journal article" date="2019" name="Int. J. Syst. Evol. Microbiol.">
        <title>The Global Catalogue of Microorganisms (GCM) 10K type strain sequencing project: providing services to taxonomists for standard genome sequencing and annotation.</title>
        <authorList>
            <consortium name="The Broad Institute Genomics Platform"/>
            <consortium name="The Broad Institute Genome Sequencing Center for Infectious Disease"/>
            <person name="Wu L."/>
            <person name="Ma J."/>
        </authorList>
    </citation>
    <scope>NUCLEOTIDE SEQUENCE [LARGE SCALE GENOMIC DNA]</scope>
    <source>
        <strain evidence="3">JCM 17978</strain>
    </source>
</reference>
<feature type="transmembrane region" description="Helical" evidence="1">
    <location>
        <begin position="38"/>
        <end position="59"/>
    </location>
</feature>
<sequence>MKKISRIANKVFYYILGISLLLGIAVFGFGIFKNLYLLVGYSFVYLIIPLLTLSLLILLISNFKKFGFLSGIKESSVNIFALMLCSALIWFLQSYAFEKSNRINVKVINKTELGISNITLIGRNAMTKIDTLAPEENETKIFKGKRINYKTENDYENEIRLLYYFDNKWRENKILSGFSRWRVIDKDWEIKIHSADSIELKQK</sequence>
<keyword evidence="1" id="KW-0812">Transmembrane</keyword>
<feature type="transmembrane region" description="Helical" evidence="1">
    <location>
        <begin position="12"/>
        <end position="32"/>
    </location>
</feature>
<dbReference type="EMBL" id="JBHSLA010000008">
    <property type="protein sequence ID" value="MFC5196579.1"/>
    <property type="molecule type" value="Genomic_DNA"/>
</dbReference>
<keyword evidence="1" id="KW-0472">Membrane</keyword>
<keyword evidence="3" id="KW-1185">Reference proteome</keyword>
<evidence type="ECO:0000313" key="3">
    <source>
        <dbReference type="Proteomes" id="UP001596162"/>
    </source>
</evidence>
<comment type="caution">
    <text evidence="2">The sequence shown here is derived from an EMBL/GenBank/DDBJ whole genome shotgun (WGS) entry which is preliminary data.</text>
</comment>
<name>A0ABW0CA98_9FLAO</name>
<keyword evidence="1" id="KW-1133">Transmembrane helix</keyword>
<evidence type="ECO:0000256" key="1">
    <source>
        <dbReference type="SAM" id="Phobius"/>
    </source>
</evidence>
<dbReference type="Proteomes" id="UP001596162">
    <property type="component" value="Unassembled WGS sequence"/>
</dbReference>
<dbReference type="RefSeq" id="WP_376862151.1">
    <property type="nucleotide sequence ID" value="NZ_JBHSLA010000008.1"/>
</dbReference>
<accession>A0ABW0CA98</accession>
<organism evidence="2 3">
    <name type="scientific">Bizionia hallyeonensis</name>
    <dbReference type="NCBI Taxonomy" id="1123757"/>
    <lineage>
        <taxon>Bacteria</taxon>
        <taxon>Pseudomonadati</taxon>
        <taxon>Bacteroidota</taxon>
        <taxon>Flavobacteriia</taxon>
        <taxon>Flavobacteriales</taxon>
        <taxon>Flavobacteriaceae</taxon>
        <taxon>Bizionia</taxon>
    </lineage>
</organism>
<proteinExistence type="predicted"/>
<feature type="transmembrane region" description="Helical" evidence="1">
    <location>
        <begin position="79"/>
        <end position="97"/>
    </location>
</feature>
<evidence type="ECO:0008006" key="4">
    <source>
        <dbReference type="Google" id="ProtNLM"/>
    </source>
</evidence>